<dbReference type="Gene3D" id="3.30.420.10">
    <property type="entry name" value="Ribonuclease H-like superfamily/Ribonuclease H"/>
    <property type="match status" value="1"/>
</dbReference>
<name>A0A6V7QIE9_ANACO</name>
<dbReference type="PANTHER" id="PTHR46148">
    <property type="entry name" value="CHROMO DOMAIN-CONTAINING PROTEIN"/>
    <property type="match status" value="1"/>
</dbReference>
<dbReference type="EMBL" id="LR862136">
    <property type="protein sequence ID" value="CAD1842615.1"/>
    <property type="molecule type" value="Genomic_DNA"/>
</dbReference>
<protein>
    <recommendedName>
        <fullName evidence="1">Integrase catalytic domain-containing protein</fullName>
    </recommendedName>
</protein>
<dbReference type="AlphaFoldDB" id="A0A6V7QIE9"/>
<organism evidence="2">
    <name type="scientific">Ananas comosus var. bracteatus</name>
    <name type="common">red pineapple</name>
    <dbReference type="NCBI Taxonomy" id="296719"/>
    <lineage>
        <taxon>Eukaryota</taxon>
        <taxon>Viridiplantae</taxon>
        <taxon>Streptophyta</taxon>
        <taxon>Embryophyta</taxon>
        <taxon>Tracheophyta</taxon>
        <taxon>Spermatophyta</taxon>
        <taxon>Magnoliopsida</taxon>
        <taxon>Liliopsida</taxon>
        <taxon>Poales</taxon>
        <taxon>Bromeliaceae</taxon>
        <taxon>Bromelioideae</taxon>
        <taxon>Ananas</taxon>
    </lineage>
</organism>
<feature type="domain" description="Integrase catalytic" evidence="1">
    <location>
        <begin position="1"/>
        <end position="72"/>
    </location>
</feature>
<dbReference type="InterPro" id="IPR012337">
    <property type="entry name" value="RNaseH-like_sf"/>
</dbReference>
<dbReference type="Pfam" id="PF24626">
    <property type="entry name" value="SH3_Tf2-1"/>
    <property type="match status" value="1"/>
</dbReference>
<evidence type="ECO:0000259" key="1">
    <source>
        <dbReference type="PROSITE" id="PS50994"/>
    </source>
</evidence>
<dbReference type="PANTHER" id="PTHR46148:SF60">
    <property type="entry name" value="CHROMO DOMAIN-CONTAINING PROTEIN"/>
    <property type="match status" value="1"/>
</dbReference>
<gene>
    <name evidence="2" type="ORF">CB5_LOCUS25826</name>
</gene>
<evidence type="ECO:0000313" key="2">
    <source>
        <dbReference type="EMBL" id="CAD1842615.1"/>
    </source>
</evidence>
<reference evidence="2" key="1">
    <citation type="submission" date="2020-07" db="EMBL/GenBank/DDBJ databases">
        <authorList>
            <person name="Lin J."/>
        </authorList>
    </citation>
    <scope>NUCLEOTIDE SEQUENCE</scope>
</reference>
<accession>A0A6V7QIE9</accession>
<proteinExistence type="predicted"/>
<dbReference type="SUPFAM" id="SSF53098">
    <property type="entry name" value="Ribonuclease H-like"/>
    <property type="match status" value="1"/>
</dbReference>
<sequence>MGTRLDFSTAFHPQSDGQSERTIQTLDDMLRACVIDFQGSWQQFLPMAEFAYNNSYQASIQMAPFEALYRRKCRSPLHWSEVGERLVLGPDVLQEAEAKVRLARERLLAAQSRQRSYADKRRRELEFQVGDHVFLKVSPSKGVKRFGIRGKLSPRFIGPHEVLERIGPIAYRLALPPNLSGVHNVFHVSTLRKYVFDLTHILESTPVDLREDLSFEEHPVRILAREVKRLRNREIPYVKILWSNHDEREATWKLESAMLEHYPYLFSTES</sequence>
<dbReference type="GO" id="GO:0015074">
    <property type="term" value="P:DNA integration"/>
    <property type="evidence" value="ECO:0007669"/>
    <property type="project" value="InterPro"/>
</dbReference>
<dbReference type="InterPro" id="IPR001584">
    <property type="entry name" value="Integrase_cat-core"/>
</dbReference>
<dbReference type="PROSITE" id="PS50994">
    <property type="entry name" value="INTEGRASE"/>
    <property type="match status" value="1"/>
</dbReference>
<dbReference type="GO" id="GO:0003676">
    <property type="term" value="F:nucleic acid binding"/>
    <property type="evidence" value="ECO:0007669"/>
    <property type="project" value="InterPro"/>
</dbReference>
<dbReference type="InterPro" id="IPR036397">
    <property type="entry name" value="RNaseH_sf"/>
</dbReference>
<dbReference type="InterPro" id="IPR056924">
    <property type="entry name" value="SH3_Tf2-1"/>
</dbReference>